<evidence type="ECO:0000256" key="4">
    <source>
        <dbReference type="ARBA" id="ARBA00023136"/>
    </source>
</evidence>
<evidence type="ECO:0000259" key="7">
    <source>
        <dbReference type="Pfam" id="PF20684"/>
    </source>
</evidence>
<keyword evidence="9" id="KW-1185">Reference proteome</keyword>
<sequence length="215" mass="24146">MLCWFLGQLAYTSTGMIMRLAIGITLLRFTSSRIHVYSLYCIIIASTITGTVLLFFAIFQCSPISFYWDKEGVQGICRRDIEVKIMYFYSVIDIIFDVSIGILPAIFIRKLKLDRRTKLGIAGLLGIGCIACALVIARVPFLHLMTEENFLYETTMVAICSDVETGLGIMAGCFMVMRRGFSFFNKSNENDTPKGYVTPQFVSQTSGSTLRVEHC</sequence>
<feature type="transmembrane region" description="Helical" evidence="6">
    <location>
        <begin position="86"/>
        <end position="107"/>
    </location>
</feature>
<evidence type="ECO:0000256" key="2">
    <source>
        <dbReference type="ARBA" id="ARBA00022692"/>
    </source>
</evidence>
<dbReference type="Proteomes" id="UP000325945">
    <property type="component" value="Unassembled WGS sequence"/>
</dbReference>
<comment type="subcellular location">
    <subcellularLocation>
        <location evidence="1">Membrane</location>
        <topology evidence="1">Multi-pass membrane protein</topology>
    </subcellularLocation>
</comment>
<feature type="transmembrane region" description="Helical" evidence="6">
    <location>
        <begin position="39"/>
        <end position="66"/>
    </location>
</feature>
<dbReference type="PANTHER" id="PTHR33048:SF140">
    <property type="entry name" value="ATPASE, PUTATIVE (EUROFUNG)-RELATED"/>
    <property type="match status" value="1"/>
</dbReference>
<evidence type="ECO:0000313" key="9">
    <source>
        <dbReference type="Proteomes" id="UP000325945"/>
    </source>
</evidence>
<feature type="transmembrane region" description="Helical" evidence="6">
    <location>
        <begin position="156"/>
        <end position="177"/>
    </location>
</feature>
<dbReference type="PANTHER" id="PTHR33048">
    <property type="entry name" value="PTH11-LIKE INTEGRAL MEMBRANE PROTEIN (AFU_ORTHOLOGUE AFUA_5G11245)"/>
    <property type="match status" value="1"/>
</dbReference>
<evidence type="ECO:0000256" key="3">
    <source>
        <dbReference type="ARBA" id="ARBA00022989"/>
    </source>
</evidence>
<feature type="transmembrane region" description="Helical" evidence="6">
    <location>
        <begin position="119"/>
        <end position="136"/>
    </location>
</feature>
<evidence type="ECO:0000256" key="6">
    <source>
        <dbReference type="SAM" id="Phobius"/>
    </source>
</evidence>
<comment type="similarity">
    <text evidence="5">Belongs to the SAT4 family.</text>
</comment>
<feature type="domain" description="Rhodopsin" evidence="7">
    <location>
        <begin position="4"/>
        <end position="179"/>
    </location>
</feature>
<accession>A0A5N6WL63</accession>
<dbReference type="GO" id="GO:0016020">
    <property type="term" value="C:membrane"/>
    <property type="evidence" value="ECO:0007669"/>
    <property type="project" value="UniProtKB-SubCell"/>
</dbReference>
<dbReference type="InterPro" id="IPR052337">
    <property type="entry name" value="SAT4-like"/>
</dbReference>
<feature type="transmembrane region" description="Helical" evidence="6">
    <location>
        <begin position="6"/>
        <end position="27"/>
    </location>
</feature>
<keyword evidence="3 6" id="KW-1133">Transmembrane helix</keyword>
<dbReference type="EMBL" id="ML741873">
    <property type="protein sequence ID" value="KAE8321328.1"/>
    <property type="molecule type" value="Genomic_DNA"/>
</dbReference>
<name>A0A5N6WL63_9EURO</name>
<proteinExistence type="inferred from homology"/>
<evidence type="ECO:0000256" key="1">
    <source>
        <dbReference type="ARBA" id="ARBA00004141"/>
    </source>
</evidence>
<keyword evidence="2 6" id="KW-0812">Transmembrane</keyword>
<dbReference type="Pfam" id="PF20684">
    <property type="entry name" value="Fung_rhodopsin"/>
    <property type="match status" value="1"/>
</dbReference>
<reference evidence="9" key="1">
    <citation type="submission" date="2019-04" db="EMBL/GenBank/DDBJ databases">
        <title>Friends and foes A comparative genomics studyof 23 Aspergillus species from section Flavi.</title>
        <authorList>
            <consortium name="DOE Joint Genome Institute"/>
            <person name="Kjaerbolling I."/>
            <person name="Vesth T."/>
            <person name="Frisvad J.C."/>
            <person name="Nybo J.L."/>
            <person name="Theobald S."/>
            <person name="Kildgaard S."/>
            <person name="Isbrandt T."/>
            <person name="Kuo A."/>
            <person name="Sato A."/>
            <person name="Lyhne E.K."/>
            <person name="Kogle M.E."/>
            <person name="Wiebenga A."/>
            <person name="Kun R.S."/>
            <person name="Lubbers R.J."/>
            <person name="Makela M.R."/>
            <person name="Barry K."/>
            <person name="Chovatia M."/>
            <person name="Clum A."/>
            <person name="Daum C."/>
            <person name="Haridas S."/>
            <person name="He G."/>
            <person name="LaButti K."/>
            <person name="Lipzen A."/>
            <person name="Mondo S."/>
            <person name="Riley R."/>
            <person name="Salamov A."/>
            <person name="Simmons B.A."/>
            <person name="Magnuson J.K."/>
            <person name="Henrissat B."/>
            <person name="Mortensen U.H."/>
            <person name="Larsen T.O."/>
            <person name="Devries R.P."/>
            <person name="Grigoriev I.V."/>
            <person name="Machida M."/>
            <person name="Baker S.E."/>
            <person name="Andersen M.R."/>
        </authorList>
    </citation>
    <scope>NUCLEOTIDE SEQUENCE [LARGE SCALE GENOMIC DNA]</scope>
    <source>
        <strain evidence="9">CBS 130017</strain>
    </source>
</reference>
<dbReference type="InterPro" id="IPR049326">
    <property type="entry name" value="Rhodopsin_dom_fungi"/>
</dbReference>
<organism evidence="8 9">
    <name type="scientific">Aspergillus sergii</name>
    <dbReference type="NCBI Taxonomy" id="1034303"/>
    <lineage>
        <taxon>Eukaryota</taxon>
        <taxon>Fungi</taxon>
        <taxon>Dikarya</taxon>
        <taxon>Ascomycota</taxon>
        <taxon>Pezizomycotina</taxon>
        <taxon>Eurotiomycetes</taxon>
        <taxon>Eurotiomycetidae</taxon>
        <taxon>Eurotiales</taxon>
        <taxon>Aspergillaceae</taxon>
        <taxon>Aspergillus</taxon>
        <taxon>Aspergillus subgen. Circumdati</taxon>
    </lineage>
</organism>
<evidence type="ECO:0000313" key="8">
    <source>
        <dbReference type="EMBL" id="KAE8321328.1"/>
    </source>
</evidence>
<keyword evidence="4 6" id="KW-0472">Membrane</keyword>
<protein>
    <recommendedName>
        <fullName evidence="7">Rhodopsin domain-containing protein</fullName>
    </recommendedName>
</protein>
<evidence type="ECO:0000256" key="5">
    <source>
        <dbReference type="ARBA" id="ARBA00038359"/>
    </source>
</evidence>
<dbReference type="AlphaFoldDB" id="A0A5N6WL63"/>
<gene>
    <name evidence="8" type="ORF">BDV39DRAFT_18137</name>
</gene>